<evidence type="ECO:0000313" key="3">
    <source>
        <dbReference type="EMBL" id="QTG03244.1"/>
    </source>
</evidence>
<dbReference type="SUPFAM" id="SSF47413">
    <property type="entry name" value="lambda repressor-like DNA-binding domains"/>
    <property type="match status" value="1"/>
</dbReference>
<dbReference type="Gene3D" id="1.10.260.40">
    <property type="entry name" value="lambda repressor-like DNA-binding domains"/>
    <property type="match status" value="1"/>
</dbReference>
<evidence type="ECO:0000259" key="1">
    <source>
        <dbReference type="PROSITE" id="PS50943"/>
    </source>
</evidence>
<gene>
    <name evidence="2" type="ORF">G6L72_25605</name>
    <name evidence="3" type="ORF">G6M88_22445</name>
</gene>
<dbReference type="CDD" id="cd00093">
    <property type="entry name" value="HTH_XRE"/>
    <property type="match status" value="1"/>
</dbReference>
<reference evidence="3" key="2">
    <citation type="submission" date="2020-02" db="EMBL/GenBank/DDBJ databases">
        <title>Unexpected conservation and global transmission of agrobacterial virulence plasmids.</title>
        <authorList>
            <person name="Weisberg A.J."/>
            <person name="Davis E.W. II"/>
            <person name="Tabima J.R."/>
            <person name="Belcher M.S."/>
            <person name="Miller M."/>
            <person name="Kuo C.-H."/>
            <person name="Loper J.E."/>
            <person name="Grunwald N.J."/>
            <person name="Putnam M.L."/>
            <person name="Chang J.H."/>
        </authorList>
    </citation>
    <scope>NUCLEOTIDE SEQUENCE</scope>
    <source>
        <strain evidence="3">W2/73</strain>
    </source>
</reference>
<dbReference type="Proteomes" id="UP000663912">
    <property type="component" value="Chromosome 2"/>
</dbReference>
<evidence type="ECO:0000313" key="4">
    <source>
        <dbReference type="Proteomes" id="UP000663912"/>
    </source>
</evidence>
<dbReference type="EMBL" id="JAAMCP010000018">
    <property type="protein sequence ID" value="NTF40056.1"/>
    <property type="molecule type" value="Genomic_DNA"/>
</dbReference>
<feature type="domain" description="HTH cro/C1-type" evidence="1">
    <location>
        <begin position="18"/>
        <end position="72"/>
    </location>
</feature>
<dbReference type="AlphaFoldDB" id="A0AAE7RFH6"/>
<dbReference type="GO" id="GO:0003677">
    <property type="term" value="F:DNA binding"/>
    <property type="evidence" value="ECO:0007669"/>
    <property type="project" value="InterPro"/>
</dbReference>
<dbReference type="InterPro" id="IPR001387">
    <property type="entry name" value="Cro/C1-type_HTH"/>
</dbReference>
<reference evidence="2 5" key="1">
    <citation type="journal article" date="2020" name="Science">
        <title>Unexpected conservation and global transmission of agrobacterial virulence plasmids.</title>
        <authorList>
            <person name="Weisberg A.J."/>
            <person name="Davis E.W. 2nd"/>
            <person name="Tabima J."/>
            <person name="Belcher M.S."/>
            <person name="Miller M."/>
            <person name="Kuo C.H."/>
            <person name="Loper J.E."/>
            <person name="Grunwald N.J."/>
            <person name="Putnam M.L."/>
            <person name="Chang J.H."/>
        </authorList>
    </citation>
    <scope>NUCLEOTIDE SEQUENCE [LARGE SCALE GENOMIC DNA]</scope>
    <source>
        <strain evidence="2 5">A19/93</strain>
    </source>
</reference>
<organism evidence="3 4">
    <name type="scientific">Agrobacterium rubi</name>
    <dbReference type="NCBI Taxonomy" id="28099"/>
    <lineage>
        <taxon>Bacteria</taxon>
        <taxon>Pseudomonadati</taxon>
        <taxon>Pseudomonadota</taxon>
        <taxon>Alphaproteobacteria</taxon>
        <taxon>Hyphomicrobiales</taxon>
        <taxon>Rhizobiaceae</taxon>
        <taxon>Rhizobium/Agrobacterium group</taxon>
        <taxon>Agrobacterium</taxon>
    </lineage>
</organism>
<dbReference type="PROSITE" id="PS50943">
    <property type="entry name" value="HTH_CROC1"/>
    <property type="match status" value="1"/>
</dbReference>
<evidence type="ECO:0000313" key="5">
    <source>
        <dbReference type="Proteomes" id="UP000822331"/>
    </source>
</evidence>
<dbReference type="InterPro" id="IPR010982">
    <property type="entry name" value="Lambda_DNA-bd_dom_sf"/>
</dbReference>
<dbReference type="Proteomes" id="UP000822331">
    <property type="component" value="Unassembled WGS sequence"/>
</dbReference>
<dbReference type="EMBL" id="CP049207">
    <property type="protein sequence ID" value="QTG03244.1"/>
    <property type="molecule type" value="Genomic_DNA"/>
</dbReference>
<name>A0AAE7RFH6_9HYPH</name>
<keyword evidence="5" id="KW-1185">Reference proteome</keyword>
<dbReference type="SMART" id="SM00530">
    <property type="entry name" value="HTH_XRE"/>
    <property type="match status" value="1"/>
</dbReference>
<dbReference type="KEGG" id="arui:G6M88_22445"/>
<sequence length="133" mass="14213">MIMTRSPRAIDTHVGSQIRARRAMLGISQAILGDGLGISFQQVQKYEKGTNRVGAGRLQRIAELLDVPISFFFEGDVGAPQEIAAKALVVQPDLASSEGVALAKAFLAIDDDLIRERVLRLVQSLASSQPAGA</sequence>
<proteinExistence type="predicted"/>
<dbReference type="Pfam" id="PF01381">
    <property type="entry name" value="HTH_3"/>
    <property type="match status" value="1"/>
</dbReference>
<accession>A0AAE7RFH6</accession>
<evidence type="ECO:0000313" key="2">
    <source>
        <dbReference type="EMBL" id="NTF40056.1"/>
    </source>
</evidence>
<protein>
    <submittedName>
        <fullName evidence="3">Helix-turn-helix transcriptional regulator</fullName>
    </submittedName>
</protein>